<protein>
    <recommendedName>
        <fullName evidence="3">Tctex1 domain-containing protein 2</fullName>
    </recommendedName>
</protein>
<dbReference type="InterPro" id="IPR005334">
    <property type="entry name" value="Tctex-1-like"/>
</dbReference>
<comment type="caution">
    <text evidence="1">The sequence shown here is derived from an EMBL/GenBank/DDBJ whole genome shotgun (WGS) entry which is preliminary data.</text>
</comment>
<dbReference type="EMBL" id="JAFCIX010000114">
    <property type="protein sequence ID" value="KAH6598292.1"/>
    <property type="molecule type" value="Genomic_DNA"/>
</dbReference>
<evidence type="ECO:0000313" key="2">
    <source>
        <dbReference type="Proteomes" id="UP001648503"/>
    </source>
</evidence>
<proteinExistence type="predicted"/>
<dbReference type="Gene3D" id="3.30.1140.40">
    <property type="entry name" value="Tctex-1"/>
    <property type="match status" value="1"/>
</dbReference>
<keyword evidence="2" id="KW-1185">Reference proteome</keyword>
<evidence type="ECO:0008006" key="3">
    <source>
        <dbReference type="Google" id="ProtNLM"/>
    </source>
</evidence>
<dbReference type="PANTHER" id="PTHR21255">
    <property type="entry name" value="T-COMPLEX-ASSOCIATED-TESTIS-EXPRESSED 1/ DYNEIN LIGHT CHAIN"/>
    <property type="match status" value="1"/>
</dbReference>
<sequence length="124" mass="14242">MMADDAEAQGYLIRPNYKQKFRPADITKKISQILSDRLTGISYNPDTCSQWTREIADEIKHTLKDMGLPRYKYVVHVSMGEMRGEGVRMGARCFWDSDTDNIAQSAFMNDSLFCVAVAYGVYYY</sequence>
<dbReference type="Proteomes" id="UP001648503">
    <property type="component" value="Unassembled WGS sequence"/>
</dbReference>
<dbReference type="CDD" id="cd21459">
    <property type="entry name" value="DLC-like_TCTEX1D2"/>
    <property type="match status" value="1"/>
</dbReference>
<dbReference type="Pfam" id="PF03645">
    <property type="entry name" value="Tctex-1"/>
    <property type="match status" value="1"/>
</dbReference>
<organism evidence="1 2">
    <name type="scientific">Batrachochytrium salamandrivorans</name>
    <dbReference type="NCBI Taxonomy" id="1357716"/>
    <lineage>
        <taxon>Eukaryota</taxon>
        <taxon>Fungi</taxon>
        <taxon>Fungi incertae sedis</taxon>
        <taxon>Chytridiomycota</taxon>
        <taxon>Chytridiomycota incertae sedis</taxon>
        <taxon>Chytridiomycetes</taxon>
        <taxon>Rhizophydiales</taxon>
        <taxon>Rhizophydiales incertae sedis</taxon>
        <taxon>Batrachochytrium</taxon>
    </lineage>
</organism>
<dbReference type="InterPro" id="IPR038586">
    <property type="entry name" value="Tctex-1-like_sf"/>
</dbReference>
<gene>
    <name evidence="1" type="ORF">BASA50_003906</name>
</gene>
<name>A0ABQ8FHD3_9FUNG</name>
<reference evidence="1 2" key="1">
    <citation type="submission" date="2021-02" db="EMBL/GenBank/DDBJ databases">
        <title>Variation within the Batrachochytrium salamandrivorans European outbreak.</title>
        <authorList>
            <person name="Kelly M."/>
            <person name="Pasmans F."/>
            <person name="Shea T.P."/>
            <person name="Munoz J.F."/>
            <person name="Carranza S."/>
            <person name="Cuomo C.A."/>
            <person name="Martel A."/>
        </authorList>
    </citation>
    <scope>NUCLEOTIDE SEQUENCE [LARGE SCALE GENOMIC DNA]</scope>
    <source>
        <strain evidence="1 2">AMFP18/2</strain>
    </source>
</reference>
<dbReference type="PANTHER" id="PTHR21255:SF7">
    <property type="entry name" value="DYNEIN LIGHT CHAIN TCTEX-TYPE PROTEIN 2B"/>
    <property type="match status" value="1"/>
</dbReference>
<evidence type="ECO:0000313" key="1">
    <source>
        <dbReference type="EMBL" id="KAH6598292.1"/>
    </source>
</evidence>
<accession>A0ABQ8FHD3</accession>